<dbReference type="GO" id="GO:0008984">
    <property type="term" value="F:protein-glutamate methylesterase activity"/>
    <property type="evidence" value="ECO:0007669"/>
    <property type="project" value="UniProtKB-UniRule"/>
</dbReference>
<dbReference type="Proteomes" id="UP000182229">
    <property type="component" value="Unassembled WGS sequence"/>
</dbReference>
<feature type="active site" evidence="5 6">
    <location>
        <position position="168"/>
    </location>
</feature>
<keyword evidence="11" id="KW-1185">Reference proteome</keyword>
<dbReference type="NCBIfam" id="NF001965">
    <property type="entry name" value="PRK00742.1"/>
    <property type="match status" value="1"/>
</dbReference>
<dbReference type="EC" id="3.1.1.61" evidence="5"/>
<protein>
    <recommendedName>
        <fullName evidence="5">Protein-glutamate methylesterase/protein-glutamine glutaminase</fullName>
        <ecNumber evidence="5">3.1.1.61</ecNumber>
        <ecNumber evidence="5">3.5.1.44</ecNumber>
    </recommendedName>
</protein>
<dbReference type="SUPFAM" id="SSF52738">
    <property type="entry name" value="Methylesterase CheB, C-terminal domain"/>
    <property type="match status" value="1"/>
</dbReference>
<keyword evidence="2 5" id="KW-0145">Chemotaxis</keyword>
<dbReference type="EMBL" id="MPIN01000002">
    <property type="protein sequence ID" value="OJH41065.1"/>
    <property type="molecule type" value="Genomic_DNA"/>
</dbReference>
<dbReference type="HAMAP" id="MF_00099">
    <property type="entry name" value="CheB_chemtxs"/>
    <property type="match status" value="1"/>
</dbReference>
<dbReference type="PANTHER" id="PTHR42872">
    <property type="entry name" value="PROTEIN-GLUTAMATE METHYLESTERASE/PROTEIN-GLUTAMINE GLUTAMINASE"/>
    <property type="match status" value="1"/>
</dbReference>
<evidence type="ECO:0000313" key="11">
    <source>
        <dbReference type="Proteomes" id="UP000182229"/>
    </source>
</evidence>
<evidence type="ECO:0000256" key="3">
    <source>
        <dbReference type="ARBA" id="ARBA00022801"/>
    </source>
</evidence>
<dbReference type="PIRSF" id="PIRSF000876">
    <property type="entry name" value="RR_chemtxs_CheB"/>
    <property type="match status" value="1"/>
</dbReference>
<dbReference type="OrthoDB" id="5490992at2"/>
<dbReference type="AlphaFoldDB" id="A0A1L9BFR7"/>
<reference evidence="10 11" key="2">
    <citation type="submission" date="2016-12" db="EMBL/GenBank/DDBJ databases">
        <title>Draft Genome Sequence of Cystobacter ferrugineus Strain Cbfe23.</title>
        <authorList>
            <person name="Akbar S."/>
            <person name="Dowd S.E."/>
            <person name="Stevens D.C."/>
        </authorList>
    </citation>
    <scope>NUCLEOTIDE SEQUENCE [LARGE SCALE GENOMIC DNA]</scope>
    <source>
        <strain evidence="10 11">Cbfe23</strain>
    </source>
</reference>
<evidence type="ECO:0000256" key="5">
    <source>
        <dbReference type="HAMAP-Rule" id="MF_00099"/>
    </source>
</evidence>
<gene>
    <name evidence="5" type="primary">cheB</name>
    <name evidence="10" type="ORF">BON30_09165</name>
</gene>
<proteinExistence type="inferred from homology"/>
<dbReference type="GO" id="GO:0050568">
    <property type="term" value="F:protein-glutamine glutaminase activity"/>
    <property type="evidence" value="ECO:0007669"/>
    <property type="project" value="UniProtKB-UniRule"/>
</dbReference>
<feature type="domain" description="CheB-type methylesterase" evidence="9">
    <location>
        <begin position="159"/>
        <end position="346"/>
    </location>
</feature>
<dbReference type="InterPro" id="IPR001789">
    <property type="entry name" value="Sig_transdc_resp-reg_receiver"/>
</dbReference>
<accession>A0A1L9BFR7</accession>
<dbReference type="EC" id="3.5.1.44" evidence="5"/>
<dbReference type="Pfam" id="PF01339">
    <property type="entry name" value="CheB_methylest"/>
    <property type="match status" value="1"/>
</dbReference>
<dbReference type="CDD" id="cd16432">
    <property type="entry name" value="CheB_Rec"/>
    <property type="match status" value="1"/>
</dbReference>
<comment type="subcellular location">
    <subcellularLocation>
        <location evidence="5">Cytoplasm</location>
    </subcellularLocation>
</comment>
<comment type="catalytic activity">
    <reaction evidence="4 5">
        <text>[protein]-L-glutamate 5-O-methyl ester + H2O = L-glutamyl-[protein] + methanol + H(+)</text>
        <dbReference type="Rhea" id="RHEA:23236"/>
        <dbReference type="Rhea" id="RHEA-COMP:10208"/>
        <dbReference type="Rhea" id="RHEA-COMP:10311"/>
        <dbReference type="ChEBI" id="CHEBI:15377"/>
        <dbReference type="ChEBI" id="CHEBI:15378"/>
        <dbReference type="ChEBI" id="CHEBI:17790"/>
        <dbReference type="ChEBI" id="CHEBI:29973"/>
        <dbReference type="ChEBI" id="CHEBI:82795"/>
        <dbReference type="EC" id="3.1.1.61"/>
    </reaction>
</comment>
<dbReference type="PROSITE" id="PS50122">
    <property type="entry name" value="CHEB"/>
    <property type="match status" value="1"/>
</dbReference>
<dbReference type="GO" id="GO:0005737">
    <property type="term" value="C:cytoplasm"/>
    <property type="evidence" value="ECO:0007669"/>
    <property type="project" value="UniProtKB-SubCell"/>
</dbReference>
<keyword evidence="1 5" id="KW-0963">Cytoplasm</keyword>
<feature type="modified residue" description="4-aspartylphosphate" evidence="5 7">
    <location>
        <position position="57"/>
    </location>
</feature>
<dbReference type="InterPro" id="IPR035909">
    <property type="entry name" value="CheB_C"/>
</dbReference>
<dbReference type="PROSITE" id="PS50110">
    <property type="entry name" value="RESPONSE_REGULATORY"/>
    <property type="match status" value="1"/>
</dbReference>
<name>A0A1L9BFR7_9BACT</name>
<dbReference type="Gene3D" id="3.40.50.180">
    <property type="entry name" value="Methylesterase CheB, C-terminal domain"/>
    <property type="match status" value="1"/>
</dbReference>
<comment type="domain">
    <text evidence="5">Contains a C-terminal catalytic domain, and an N-terminal region which modulates catalytic activity.</text>
</comment>
<feature type="domain" description="Response regulatory" evidence="8">
    <location>
        <begin position="6"/>
        <end position="124"/>
    </location>
</feature>
<evidence type="ECO:0000256" key="7">
    <source>
        <dbReference type="PROSITE-ProRule" id="PRU00169"/>
    </source>
</evidence>
<dbReference type="GO" id="GO:0006935">
    <property type="term" value="P:chemotaxis"/>
    <property type="evidence" value="ECO:0007669"/>
    <property type="project" value="UniProtKB-UniRule"/>
</dbReference>
<evidence type="ECO:0000313" key="10">
    <source>
        <dbReference type="EMBL" id="OJH41065.1"/>
    </source>
</evidence>
<keyword evidence="5 7" id="KW-0597">Phosphoprotein</keyword>
<feature type="active site" evidence="5 6">
    <location>
        <position position="195"/>
    </location>
</feature>
<evidence type="ECO:0000256" key="4">
    <source>
        <dbReference type="ARBA" id="ARBA00048267"/>
    </source>
</evidence>
<comment type="PTM">
    <text evidence="5">Phosphorylated by CheA. Phosphorylation of the N-terminal regulatory domain activates the methylesterase activity.</text>
</comment>
<sequence>MGKKVSVLVVDDSHICRQLICEALSRDPDLEVVGTCANGQEALDAARDLRPQVITMDVEMPVMDGLTAVEHIMAEVPTPILMLTADPRQQAPELTCRALEIGALALQIKPSIDAGTEAWNLSREVKLLSSVRVIRHIHSKRRPPLPGGGVAPPAPVGMPYGVLAVASSTGGPQVLFRMVSELPADFPTPIVIVQHINAAFSESLAGWLANSSKLKVRLAQDGEQLLPGNVLIAPPGQHMSIPFRGRVALRPGVERDGHMPSGTVLLESAAKAYGRRAMGLILTGMGEDGADGMLAIKQAGGLTLAQNEESCVVFGMPGAAVARKAVDHLVHGDDVASTLVRLVRGESLSVGR</sequence>
<dbReference type="PANTHER" id="PTHR42872:SF6">
    <property type="entry name" value="PROTEIN-GLUTAMATE METHYLESTERASE_PROTEIN-GLUTAMINE GLUTAMINASE"/>
    <property type="match status" value="1"/>
</dbReference>
<dbReference type="CDD" id="cd17541">
    <property type="entry name" value="REC_CheB-like"/>
    <property type="match status" value="1"/>
</dbReference>
<comment type="function">
    <text evidence="5">Involved in chemotaxis. Part of a chemotaxis signal transduction system that modulates chemotaxis in response to various stimuli. Catalyzes the demethylation of specific methylglutamate residues introduced into the chemoreceptors (methyl-accepting chemotaxis proteins or MCP) by CheR. Also mediates the irreversible deamidation of specific glutamine residues to glutamic acid.</text>
</comment>
<keyword evidence="3 5" id="KW-0378">Hydrolase</keyword>
<feature type="active site" evidence="5 6">
    <location>
        <position position="288"/>
    </location>
</feature>
<dbReference type="SMART" id="SM00448">
    <property type="entry name" value="REC"/>
    <property type="match status" value="1"/>
</dbReference>
<dbReference type="InterPro" id="IPR008248">
    <property type="entry name" value="CheB-like"/>
</dbReference>
<dbReference type="InterPro" id="IPR000673">
    <property type="entry name" value="Sig_transdc_resp-reg_Me-estase"/>
</dbReference>
<evidence type="ECO:0000256" key="6">
    <source>
        <dbReference type="PROSITE-ProRule" id="PRU00050"/>
    </source>
</evidence>
<comment type="caution">
    <text evidence="10">The sequence shown here is derived from an EMBL/GenBank/DDBJ whole genome shotgun (WGS) entry which is preliminary data.</text>
</comment>
<evidence type="ECO:0000256" key="1">
    <source>
        <dbReference type="ARBA" id="ARBA00022490"/>
    </source>
</evidence>
<reference evidence="11" key="1">
    <citation type="submission" date="2016-11" db="EMBL/GenBank/DDBJ databases">
        <authorList>
            <person name="Shukria A."/>
            <person name="Stevens D.C."/>
        </authorList>
    </citation>
    <scope>NUCLEOTIDE SEQUENCE [LARGE SCALE GENOMIC DNA]</scope>
    <source>
        <strain evidence="11">Cbfe23</strain>
    </source>
</reference>
<comment type="catalytic activity">
    <reaction evidence="5">
        <text>L-glutaminyl-[protein] + H2O = L-glutamyl-[protein] + NH4(+)</text>
        <dbReference type="Rhea" id="RHEA:16441"/>
        <dbReference type="Rhea" id="RHEA-COMP:10207"/>
        <dbReference type="Rhea" id="RHEA-COMP:10208"/>
        <dbReference type="ChEBI" id="CHEBI:15377"/>
        <dbReference type="ChEBI" id="CHEBI:28938"/>
        <dbReference type="ChEBI" id="CHEBI:29973"/>
        <dbReference type="ChEBI" id="CHEBI:30011"/>
        <dbReference type="EC" id="3.5.1.44"/>
    </reaction>
</comment>
<comment type="similarity">
    <text evidence="5">Belongs to the CheB family.</text>
</comment>
<dbReference type="Gene3D" id="3.40.50.2300">
    <property type="match status" value="1"/>
</dbReference>
<dbReference type="Pfam" id="PF00072">
    <property type="entry name" value="Response_reg"/>
    <property type="match status" value="1"/>
</dbReference>
<dbReference type="InterPro" id="IPR011006">
    <property type="entry name" value="CheY-like_superfamily"/>
</dbReference>
<dbReference type="RefSeq" id="WP_071897501.1">
    <property type="nucleotide sequence ID" value="NZ_MPIN01000002.1"/>
</dbReference>
<dbReference type="GO" id="GO:0000156">
    <property type="term" value="F:phosphorelay response regulator activity"/>
    <property type="evidence" value="ECO:0007669"/>
    <property type="project" value="InterPro"/>
</dbReference>
<organism evidence="10 11">
    <name type="scientific">Cystobacter ferrugineus</name>
    <dbReference type="NCBI Taxonomy" id="83449"/>
    <lineage>
        <taxon>Bacteria</taxon>
        <taxon>Pseudomonadati</taxon>
        <taxon>Myxococcota</taxon>
        <taxon>Myxococcia</taxon>
        <taxon>Myxococcales</taxon>
        <taxon>Cystobacterineae</taxon>
        <taxon>Archangiaceae</taxon>
        <taxon>Cystobacter</taxon>
    </lineage>
</organism>
<dbReference type="STRING" id="83449.BON30_09165"/>
<evidence type="ECO:0000256" key="2">
    <source>
        <dbReference type="ARBA" id="ARBA00022500"/>
    </source>
</evidence>
<evidence type="ECO:0000259" key="8">
    <source>
        <dbReference type="PROSITE" id="PS50110"/>
    </source>
</evidence>
<evidence type="ECO:0000259" key="9">
    <source>
        <dbReference type="PROSITE" id="PS50122"/>
    </source>
</evidence>
<dbReference type="SUPFAM" id="SSF52172">
    <property type="entry name" value="CheY-like"/>
    <property type="match status" value="1"/>
</dbReference>